<dbReference type="InterPro" id="IPR036047">
    <property type="entry name" value="F-box-like_dom_sf"/>
</dbReference>
<dbReference type="Gene3D" id="3.80.10.10">
    <property type="entry name" value="Ribonuclease Inhibitor"/>
    <property type="match status" value="1"/>
</dbReference>
<dbReference type="SUPFAM" id="SSF81383">
    <property type="entry name" value="F-box domain"/>
    <property type="match status" value="1"/>
</dbReference>
<dbReference type="InterPro" id="IPR032675">
    <property type="entry name" value="LRR_dom_sf"/>
</dbReference>
<protein>
    <recommendedName>
        <fullName evidence="1">F-box domain-containing protein</fullName>
    </recommendedName>
</protein>
<reference evidence="2" key="1">
    <citation type="submission" date="2023-03" db="EMBL/GenBank/DDBJ databases">
        <title>Massive genome expansion in bonnet fungi (Mycena s.s.) driven by repeated elements and novel gene families across ecological guilds.</title>
        <authorList>
            <consortium name="Lawrence Berkeley National Laboratory"/>
            <person name="Harder C.B."/>
            <person name="Miyauchi S."/>
            <person name="Viragh M."/>
            <person name="Kuo A."/>
            <person name="Thoen E."/>
            <person name="Andreopoulos B."/>
            <person name="Lu D."/>
            <person name="Skrede I."/>
            <person name="Drula E."/>
            <person name="Henrissat B."/>
            <person name="Morin E."/>
            <person name="Kohler A."/>
            <person name="Barry K."/>
            <person name="LaButti K."/>
            <person name="Morin E."/>
            <person name="Salamov A."/>
            <person name="Lipzen A."/>
            <person name="Mereny Z."/>
            <person name="Hegedus B."/>
            <person name="Baldrian P."/>
            <person name="Stursova M."/>
            <person name="Weitz H."/>
            <person name="Taylor A."/>
            <person name="Grigoriev I.V."/>
            <person name="Nagy L.G."/>
            <person name="Martin F."/>
            <person name="Kauserud H."/>
        </authorList>
    </citation>
    <scope>NUCLEOTIDE SEQUENCE</scope>
    <source>
        <strain evidence="2">CBHHK188m</strain>
    </source>
</reference>
<evidence type="ECO:0000259" key="1">
    <source>
        <dbReference type="Pfam" id="PF00646"/>
    </source>
</evidence>
<dbReference type="SUPFAM" id="SSF52047">
    <property type="entry name" value="RNI-like"/>
    <property type="match status" value="1"/>
</dbReference>
<sequence>MSLLLGRFQALPPELHREIIKCARLPDIVSVSLTCRTFNHEAESFLYHTIVLHDTVHATQLWRAICSDSSRHVDRRKQIKHIGFAFIAVLTHPFKAVLSACDGIQTLAIIGWESTFSWGVAQLLEERMGQMPHLSRLTLDVISLCHSEPQDSEMESNPSLIPGAFPQLFGQLTHLDVRSTLEEDRWALWAGLASLPLLTHLAFHMWGRDLPVKILNGALAHCAALQVLVLLGDGADKYPDLTIRDDRFCIDVSTDAVGDWVNGCRGDVDLWTRAEMVIGIRRR</sequence>
<dbReference type="InterPro" id="IPR001810">
    <property type="entry name" value="F-box_dom"/>
</dbReference>
<dbReference type="Proteomes" id="UP001215280">
    <property type="component" value="Unassembled WGS sequence"/>
</dbReference>
<name>A0AAD7MUU7_9AGAR</name>
<evidence type="ECO:0000313" key="2">
    <source>
        <dbReference type="EMBL" id="KAJ7733073.1"/>
    </source>
</evidence>
<organism evidence="2 3">
    <name type="scientific">Mycena maculata</name>
    <dbReference type="NCBI Taxonomy" id="230809"/>
    <lineage>
        <taxon>Eukaryota</taxon>
        <taxon>Fungi</taxon>
        <taxon>Dikarya</taxon>
        <taxon>Basidiomycota</taxon>
        <taxon>Agaricomycotina</taxon>
        <taxon>Agaricomycetes</taxon>
        <taxon>Agaricomycetidae</taxon>
        <taxon>Agaricales</taxon>
        <taxon>Marasmiineae</taxon>
        <taxon>Mycenaceae</taxon>
        <taxon>Mycena</taxon>
    </lineage>
</organism>
<gene>
    <name evidence="2" type="ORF">DFH07DRAFT_141489</name>
</gene>
<comment type="caution">
    <text evidence="2">The sequence shown here is derived from an EMBL/GenBank/DDBJ whole genome shotgun (WGS) entry which is preliminary data.</text>
</comment>
<evidence type="ECO:0000313" key="3">
    <source>
        <dbReference type="Proteomes" id="UP001215280"/>
    </source>
</evidence>
<dbReference type="Pfam" id="PF00646">
    <property type="entry name" value="F-box"/>
    <property type="match status" value="1"/>
</dbReference>
<dbReference type="EMBL" id="JARJLG010000170">
    <property type="protein sequence ID" value="KAJ7733073.1"/>
    <property type="molecule type" value="Genomic_DNA"/>
</dbReference>
<dbReference type="AlphaFoldDB" id="A0AAD7MUU7"/>
<accession>A0AAD7MUU7</accession>
<keyword evidence="3" id="KW-1185">Reference proteome</keyword>
<feature type="domain" description="F-box" evidence="1">
    <location>
        <begin position="10"/>
        <end position="40"/>
    </location>
</feature>
<proteinExistence type="predicted"/>